<evidence type="ECO:0000313" key="3">
    <source>
        <dbReference type="EMBL" id="VDL80443.1"/>
    </source>
</evidence>
<feature type="region of interest" description="Disordered" evidence="1">
    <location>
        <begin position="15"/>
        <end position="37"/>
    </location>
</feature>
<dbReference type="Pfam" id="PF13193">
    <property type="entry name" value="AMP-binding_C"/>
    <property type="match status" value="1"/>
</dbReference>
<evidence type="ECO:0000313" key="5">
    <source>
        <dbReference type="WBParaSite" id="NBR_0001684701-mRNA-1"/>
    </source>
</evidence>
<dbReference type="GO" id="GO:0043041">
    <property type="term" value="P:amino acid activation for nonribosomal peptide biosynthetic process"/>
    <property type="evidence" value="ECO:0007669"/>
    <property type="project" value="TreeGrafter"/>
</dbReference>
<dbReference type="InterPro" id="IPR029058">
    <property type="entry name" value="AB_hydrolase_fold"/>
</dbReference>
<feature type="domain" description="Carrier" evidence="2">
    <location>
        <begin position="618"/>
        <end position="693"/>
    </location>
</feature>
<evidence type="ECO:0000259" key="2">
    <source>
        <dbReference type="PROSITE" id="PS50075"/>
    </source>
</evidence>
<dbReference type="InterPro" id="IPR042099">
    <property type="entry name" value="ANL_N_sf"/>
</dbReference>
<dbReference type="SUPFAM" id="SSF53474">
    <property type="entry name" value="alpha/beta-Hydrolases"/>
    <property type="match status" value="1"/>
</dbReference>
<dbReference type="SUPFAM" id="SSF56801">
    <property type="entry name" value="Acetyl-CoA synthetase-like"/>
    <property type="match status" value="1"/>
</dbReference>
<dbReference type="Gene3D" id="3.40.50.1820">
    <property type="entry name" value="alpha/beta hydrolase"/>
    <property type="match status" value="1"/>
</dbReference>
<organism evidence="5">
    <name type="scientific">Nippostrongylus brasiliensis</name>
    <name type="common">Rat hookworm</name>
    <dbReference type="NCBI Taxonomy" id="27835"/>
    <lineage>
        <taxon>Eukaryota</taxon>
        <taxon>Metazoa</taxon>
        <taxon>Ecdysozoa</taxon>
        <taxon>Nematoda</taxon>
        <taxon>Chromadorea</taxon>
        <taxon>Rhabditida</taxon>
        <taxon>Rhabditina</taxon>
        <taxon>Rhabditomorpha</taxon>
        <taxon>Strongyloidea</taxon>
        <taxon>Heligmosomidae</taxon>
        <taxon>Nippostrongylus</taxon>
    </lineage>
</organism>
<dbReference type="Gene3D" id="1.10.1200.10">
    <property type="entry name" value="ACP-like"/>
    <property type="match status" value="1"/>
</dbReference>
<dbReference type="Pfam" id="PF00501">
    <property type="entry name" value="AMP-binding"/>
    <property type="match status" value="1"/>
</dbReference>
<gene>
    <name evidence="3" type="ORF">NBR_LOCUS16848</name>
</gene>
<name>A0A0N4YIU1_NIPBR</name>
<dbReference type="AlphaFoldDB" id="A0A0N4YIU1"/>
<reference evidence="3 4" key="2">
    <citation type="submission" date="2018-11" db="EMBL/GenBank/DDBJ databases">
        <authorList>
            <consortium name="Pathogen Informatics"/>
        </authorList>
    </citation>
    <scope>NUCLEOTIDE SEQUENCE [LARGE SCALE GENOMIC DNA]</scope>
</reference>
<dbReference type="SUPFAM" id="SSF47336">
    <property type="entry name" value="ACP-like"/>
    <property type="match status" value="1"/>
</dbReference>
<reference evidence="5" key="1">
    <citation type="submission" date="2017-02" db="UniProtKB">
        <authorList>
            <consortium name="WormBaseParasite"/>
        </authorList>
    </citation>
    <scope>IDENTIFICATION</scope>
</reference>
<feature type="compositionally biased region" description="Basic and acidic residues" evidence="1">
    <location>
        <begin position="51"/>
        <end position="68"/>
    </location>
</feature>
<dbReference type="InterPro" id="IPR020845">
    <property type="entry name" value="AMP-binding_CS"/>
</dbReference>
<dbReference type="PANTHER" id="PTHR45527:SF1">
    <property type="entry name" value="FATTY ACID SYNTHASE"/>
    <property type="match status" value="1"/>
</dbReference>
<accession>A0A0N4YIU1</accession>
<feature type="compositionally biased region" description="Basic and acidic residues" evidence="1">
    <location>
        <begin position="21"/>
        <end position="31"/>
    </location>
</feature>
<dbReference type="InterPro" id="IPR036736">
    <property type="entry name" value="ACP-like_sf"/>
</dbReference>
<evidence type="ECO:0000256" key="1">
    <source>
        <dbReference type="SAM" id="MobiDB-lite"/>
    </source>
</evidence>
<proteinExistence type="predicted"/>
<dbReference type="GO" id="GO:0005737">
    <property type="term" value="C:cytoplasm"/>
    <property type="evidence" value="ECO:0007669"/>
    <property type="project" value="TreeGrafter"/>
</dbReference>
<dbReference type="WBParaSite" id="NBR_0001684701-mRNA-1">
    <property type="protein sequence ID" value="NBR_0001684701-mRNA-1"/>
    <property type="gene ID" value="NBR_0001684701"/>
</dbReference>
<dbReference type="Gene3D" id="3.40.50.12780">
    <property type="entry name" value="N-terminal domain of ligase-like"/>
    <property type="match status" value="1"/>
</dbReference>
<sequence length="793" mass="89017">MESFVKFAKQLRGSRECTTAEQREEMIREPPPHTQASSEIYQASFAQKMERSNEIKKESLTTPRRVDTPRGPLHKILSGIMQRNRTRIALVEASGKEHCYEEWSNSIQEMAVSIRNAYAKISGETLRNDTIIAVLGDRSGDTLTVCLSVMVAGAAYLPIDSSSPLGRKKALLKESKATCYSGRAVAEADLPLLSISNRPCKRRVLLNSNCVDDLGYVIYTSGTTGVPKGVCVKHDAILNMMTSSTVDFRMKPSDVTYQFTIFCYDNSVLEMFMTLANGAKLLVDDRPFLPRRFVELIDKHSITHCLLFPGVVSTFTSKHFRKLSDLRYWIVGAERLPQALLDTAIEFGINVIQNYGPTEMAAYALTKRMKNTDLGCNLGGPIQNTIMKVTDDDELWLKGKGQMRCYLGWDTIDILKSGGWYATGDRVRQLPNGDVLFLGRRDEQVKVRGHRVELGEIESLISGVTGVKQCKVVLEENEQRLLAFVTVSSALEDVEGKIQARCAEYLPSHMIPAQIMVLSAFPLTKNSKIDVQHLLEDWKASAKTVQLAVLAEKLLERHVDSGLSLLESGGATKEAIQLFRLYQQKYGSTLDLVTLFKCPLREVRQSEHSTEKYRTAGALSAAVDERLRKVWSKVLKRDDIQANDHFFFCGGNSLSLIKLRAEINREFNTVVDINNLLSGLEFREMVTTISSLSLRPRITTVILANEKSTTNLVFVHPLYGGTLSYTSLINALRTKSDFHIIGVQHPNSFGFVSEDLRFFDSVQSLAEQYANEVINLHGDVQQQFLLVDQQYYR</sequence>
<dbReference type="InterPro" id="IPR025110">
    <property type="entry name" value="AMP-bd_C"/>
</dbReference>
<dbReference type="GO" id="GO:0044550">
    <property type="term" value="P:secondary metabolite biosynthetic process"/>
    <property type="evidence" value="ECO:0007669"/>
    <property type="project" value="TreeGrafter"/>
</dbReference>
<dbReference type="InterPro" id="IPR000873">
    <property type="entry name" value="AMP-dep_synth/lig_dom"/>
</dbReference>
<dbReference type="Pfam" id="PF00550">
    <property type="entry name" value="PP-binding"/>
    <property type="match status" value="1"/>
</dbReference>
<feature type="region of interest" description="Disordered" evidence="1">
    <location>
        <begin position="51"/>
        <end position="72"/>
    </location>
</feature>
<dbReference type="InterPro" id="IPR045851">
    <property type="entry name" value="AMP-bd_C_sf"/>
</dbReference>
<dbReference type="Proteomes" id="UP000271162">
    <property type="component" value="Unassembled WGS sequence"/>
</dbReference>
<keyword evidence="4" id="KW-1185">Reference proteome</keyword>
<dbReference type="STRING" id="27835.A0A0N4YIU1"/>
<dbReference type="GO" id="GO:0031177">
    <property type="term" value="F:phosphopantetheine binding"/>
    <property type="evidence" value="ECO:0007669"/>
    <property type="project" value="TreeGrafter"/>
</dbReference>
<evidence type="ECO:0000313" key="4">
    <source>
        <dbReference type="Proteomes" id="UP000271162"/>
    </source>
</evidence>
<dbReference type="InterPro" id="IPR009081">
    <property type="entry name" value="PP-bd_ACP"/>
</dbReference>
<protein>
    <submittedName>
        <fullName evidence="5">Carrier domain-containing protein</fullName>
    </submittedName>
</protein>
<dbReference type="PANTHER" id="PTHR45527">
    <property type="entry name" value="NONRIBOSOMAL PEPTIDE SYNTHETASE"/>
    <property type="match status" value="1"/>
</dbReference>
<dbReference type="EMBL" id="UYSL01022428">
    <property type="protein sequence ID" value="VDL80443.1"/>
    <property type="molecule type" value="Genomic_DNA"/>
</dbReference>
<dbReference type="Gene3D" id="3.30.300.30">
    <property type="match status" value="1"/>
</dbReference>
<dbReference type="PROSITE" id="PS00455">
    <property type="entry name" value="AMP_BINDING"/>
    <property type="match status" value="1"/>
</dbReference>
<dbReference type="PROSITE" id="PS50075">
    <property type="entry name" value="CARRIER"/>
    <property type="match status" value="1"/>
</dbReference>